<dbReference type="PANTHER" id="PTHR33175">
    <property type="entry name" value="DNA-BINDING PROTEIN HU"/>
    <property type="match status" value="1"/>
</dbReference>
<keyword evidence="4" id="KW-0805">Transcription regulation</keyword>
<name>A0A932HXX0_UNCTE</name>
<dbReference type="EMBL" id="JACPUR010000002">
    <property type="protein sequence ID" value="MBI3126365.1"/>
    <property type="molecule type" value="Genomic_DNA"/>
</dbReference>
<keyword evidence="3" id="KW-0810">Translation regulation</keyword>
<dbReference type="GO" id="GO:0009893">
    <property type="term" value="P:positive regulation of metabolic process"/>
    <property type="evidence" value="ECO:0007669"/>
    <property type="project" value="UniProtKB-ARBA"/>
</dbReference>
<dbReference type="Gene3D" id="4.10.520.10">
    <property type="entry name" value="IHF-like DNA-binding proteins"/>
    <property type="match status" value="1"/>
</dbReference>
<dbReference type="PRINTS" id="PR01727">
    <property type="entry name" value="DNABINDINGHU"/>
</dbReference>
<dbReference type="SUPFAM" id="SSF47729">
    <property type="entry name" value="IHF-like DNA-binding proteins"/>
    <property type="match status" value="1"/>
</dbReference>
<proteinExistence type="inferred from homology"/>
<dbReference type="GO" id="GO:0006355">
    <property type="term" value="P:regulation of DNA-templated transcription"/>
    <property type="evidence" value="ECO:0007669"/>
    <property type="project" value="InterPro"/>
</dbReference>
<dbReference type="Proteomes" id="UP000782312">
    <property type="component" value="Unassembled WGS sequence"/>
</dbReference>
<dbReference type="AlphaFoldDB" id="A0A932HXX0"/>
<dbReference type="GO" id="GO:0006310">
    <property type="term" value="P:DNA recombination"/>
    <property type="evidence" value="ECO:0007669"/>
    <property type="project" value="UniProtKB-KW"/>
</dbReference>
<dbReference type="SMART" id="SM00411">
    <property type="entry name" value="BHL"/>
    <property type="match status" value="1"/>
</dbReference>
<keyword evidence="7" id="KW-0233">DNA recombination</keyword>
<dbReference type="NCBIfam" id="NF001401">
    <property type="entry name" value="PRK00285.1"/>
    <property type="match status" value="1"/>
</dbReference>
<keyword evidence="6" id="KW-0804">Transcription</keyword>
<accession>A0A932HXX0</accession>
<comment type="caution">
    <text evidence="9">The sequence shown here is derived from an EMBL/GenBank/DDBJ whole genome shotgun (WGS) entry which is preliminary data.</text>
</comment>
<dbReference type="CDD" id="cd13835">
    <property type="entry name" value="IHF_A"/>
    <property type="match status" value="1"/>
</dbReference>
<dbReference type="GO" id="GO:0003677">
    <property type="term" value="F:DNA binding"/>
    <property type="evidence" value="ECO:0007669"/>
    <property type="project" value="UniProtKB-KW"/>
</dbReference>
<evidence type="ECO:0000256" key="6">
    <source>
        <dbReference type="ARBA" id="ARBA00023163"/>
    </source>
</evidence>
<evidence type="ECO:0000256" key="3">
    <source>
        <dbReference type="ARBA" id="ARBA00022845"/>
    </source>
</evidence>
<dbReference type="InterPro" id="IPR005684">
    <property type="entry name" value="IHF_alpha"/>
</dbReference>
<evidence type="ECO:0000256" key="7">
    <source>
        <dbReference type="ARBA" id="ARBA00023172"/>
    </source>
</evidence>
<reference evidence="9" key="1">
    <citation type="submission" date="2020-07" db="EMBL/GenBank/DDBJ databases">
        <title>Huge and variable diversity of episymbiotic CPR bacteria and DPANN archaea in groundwater ecosystems.</title>
        <authorList>
            <person name="He C.Y."/>
            <person name="Keren R."/>
            <person name="Whittaker M."/>
            <person name="Farag I.F."/>
            <person name="Doudna J."/>
            <person name="Cate J.H.D."/>
            <person name="Banfield J.F."/>
        </authorList>
    </citation>
    <scope>NUCLEOTIDE SEQUENCE</scope>
    <source>
        <strain evidence="9">NC_groundwater_763_Ag_S-0.2um_68_21</strain>
    </source>
</reference>
<evidence type="ECO:0000256" key="2">
    <source>
        <dbReference type="ARBA" id="ARBA00018329"/>
    </source>
</evidence>
<dbReference type="InterPro" id="IPR000119">
    <property type="entry name" value="Hist_DNA-bd"/>
</dbReference>
<evidence type="ECO:0000313" key="10">
    <source>
        <dbReference type="Proteomes" id="UP000782312"/>
    </source>
</evidence>
<sequence length="97" mass="10808">MTKIDIINLVADDTGLSKVKAEEAVETIIDTIKEALQEGEAVILRRFGSFQVRKKNPRVGRNPKTGQEAPITARKVVRFKAGKHFKEAVNGAPVRFY</sequence>
<dbReference type="PANTHER" id="PTHR33175:SF2">
    <property type="entry name" value="INTEGRATION HOST FACTOR SUBUNIT ALPHA"/>
    <property type="match status" value="1"/>
</dbReference>
<evidence type="ECO:0000313" key="9">
    <source>
        <dbReference type="EMBL" id="MBI3126365.1"/>
    </source>
</evidence>
<evidence type="ECO:0000256" key="1">
    <source>
        <dbReference type="ARBA" id="ARBA00010529"/>
    </source>
</evidence>
<dbReference type="GO" id="GO:0030527">
    <property type="term" value="F:structural constituent of chromatin"/>
    <property type="evidence" value="ECO:0007669"/>
    <property type="project" value="InterPro"/>
</dbReference>
<evidence type="ECO:0000256" key="4">
    <source>
        <dbReference type="ARBA" id="ARBA00023015"/>
    </source>
</evidence>
<gene>
    <name evidence="9" type="ORF">HYZ11_02020</name>
</gene>
<comment type="similarity">
    <text evidence="1 8">Belongs to the bacterial histone-like protein family.</text>
</comment>
<organism evidence="9 10">
    <name type="scientific">Tectimicrobiota bacterium</name>
    <dbReference type="NCBI Taxonomy" id="2528274"/>
    <lineage>
        <taxon>Bacteria</taxon>
        <taxon>Pseudomonadati</taxon>
        <taxon>Nitrospinota/Tectimicrobiota group</taxon>
        <taxon>Candidatus Tectimicrobiota</taxon>
    </lineage>
</organism>
<evidence type="ECO:0000256" key="5">
    <source>
        <dbReference type="ARBA" id="ARBA00023125"/>
    </source>
</evidence>
<evidence type="ECO:0000256" key="8">
    <source>
        <dbReference type="RuleBase" id="RU003939"/>
    </source>
</evidence>
<dbReference type="InterPro" id="IPR010992">
    <property type="entry name" value="IHF-like_DNA-bd_dom_sf"/>
</dbReference>
<dbReference type="GO" id="GO:0006417">
    <property type="term" value="P:regulation of translation"/>
    <property type="evidence" value="ECO:0007669"/>
    <property type="project" value="UniProtKB-KW"/>
</dbReference>
<keyword evidence="5" id="KW-0238">DNA-binding</keyword>
<protein>
    <recommendedName>
        <fullName evidence="2">Integration host factor subunit alpha</fullName>
    </recommendedName>
</protein>
<dbReference type="GO" id="GO:0005829">
    <property type="term" value="C:cytosol"/>
    <property type="evidence" value="ECO:0007669"/>
    <property type="project" value="TreeGrafter"/>
</dbReference>
<dbReference type="Pfam" id="PF00216">
    <property type="entry name" value="Bac_DNA_binding"/>
    <property type="match status" value="1"/>
</dbReference>